<keyword evidence="2" id="KW-0732">Signal</keyword>
<feature type="region of interest" description="Disordered" evidence="1">
    <location>
        <begin position="56"/>
        <end position="86"/>
    </location>
</feature>
<feature type="region of interest" description="Disordered" evidence="1">
    <location>
        <begin position="231"/>
        <end position="290"/>
    </location>
</feature>
<dbReference type="AlphaFoldDB" id="A0A0P5L131"/>
<name>A0A0P5L131_9CRUS</name>
<feature type="region of interest" description="Disordered" evidence="1">
    <location>
        <begin position="166"/>
        <end position="185"/>
    </location>
</feature>
<feature type="signal peptide" evidence="2">
    <location>
        <begin position="1"/>
        <end position="21"/>
    </location>
</feature>
<evidence type="ECO:0000256" key="1">
    <source>
        <dbReference type="SAM" id="MobiDB-lite"/>
    </source>
</evidence>
<reference evidence="3" key="1">
    <citation type="submission" date="2015-10" db="EMBL/GenBank/DDBJ databases">
        <title>EvidentialGene: Evidence-directed Construction of Complete mRNA Transcriptomes without Genomes.</title>
        <authorList>
            <person name="Gilbert D.G."/>
        </authorList>
    </citation>
    <scope>NUCLEOTIDE SEQUENCE</scope>
</reference>
<evidence type="ECO:0000256" key="2">
    <source>
        <dbReference type="SAM" id="SignalP"/>
    </source>
</evidence>
<feature type="chain" id="PRO_5007422720" evidence="2">
    <location>
        <begin position="22"/>
        <end position="310"/>
    </location>
</feature>
<accession>A0A0P5L131</accession>
<evidence type="ECO:0000313" key="3">
    <source>
        <dbReference type="EMBL" id="JAN50511.1"/>
    </source>
</evidence>
<sequence length="310" mass="32891">MKYLLFFNLALMAAFTSSTEGCMSEGHGANHRADNSHEIDDKDVSTTVKHSVVANTTHVETTTTAKHSDETAPSAEAGHSAGGQSTERPIIVVVENMNTTTQAIVAEMVTSTPMMVTSMKPVDVFQNTTEKPGNVIHEEVNKTSVTTPVAMTTIAAVINSTEKPTKLTPEMTTTAPSATTPKETSTHIVEQMNINKTTVMTTSSMPMVVTAPTVIRRERRQVNATTKIPAASNTPVFGSRFPTRVPTPGTRKARQGTTVGPAITASRTTTKPKTVTKQPAGLSPVAPSSVRVPITMKPQPVTTGSVPVRG</sequence>
<dbReference type="EMBL" id="GDIQ01044226">
    <property type="protein sequence ID" value="JAN50511.1"/>
    <property type="molecule type" value="Transcribed_RNA"/>
</dbReference>
<feature type="compositionally biased region" description="Polar residues" evidence="1">
    <location>
        <begin position="170"/>
        <end position="185"/>
    </location>
</feature>
<proteinExistence type="predicted"/>
<protein>
    <submittedName>
        <fullName evidence="3">Uncharacterized protein</fullName>
    </submittedName>
</protein>
<dbReference type="OrthoDB" id="6375851at2759"/>
<feature type="compositionally biased region" description="Low complexity" evidence="1">
    <location>
        <begin position="268"/>
        <end position="277"/>
    </location>
</feature>
<organism evidence="3">
    <name type="scientific">Daphnia magna</name>
    <dbReference type="NCBI Taxonomy" id="35525"/>
    <lineage>
        <taxon>Eukaryota</taxon>
        <taxon>Metazoa</taxon>
        <taxon>Ecdysozoa</taxon>
        <taxon>Arthropoda</taxon>
        <taxon>Crustacea</taxon>
        <taxon>Branchiopoda</taxon>
        <taxon>Diplostraca</taxon>
        <taxon>Cladocera</taxon>
        <taxon>Anomopoda</taxon>
        <taxon>Daphniidae</taxon>
        <taxon>Daphnia</taxon>
    </lineage>
</organism>